<keyword evidence="2" id="KW-0677">Repeat</keyword>
<keyword evidence="4" id="KW-0862">Zinc</keyword>
<proteinExistence type="predicted"/>
<feature type="domain" description="Phorbol-ester/DAG-type" evidence="5">
    <location>
        <begin position="522"/>
        <end position="580"/>
    </location>
</feature>
<dbReference type="InterPro" id="IPR053192">
    <property type="entry name" value="Vacuole_Formation_Reg"/>
</dbReference>
<organism evidence="7 8">
    <name type="scientific">Helianthus annuus</name>
    <name type="common">Common sunflower</name>
    <dbReference type="NCBI Taxonomy" id="4232"/>
    <lineage>
        <taxon>Eukaryota</taxon>
        <taxon>Viridiplantae</taxon>
        <taxon>Streptophyta</taxon>
        <taxon>Embryophyta</taxon>
        <taxon>Tracheophyta</taxon>
        <taxon>Spermatophyta</taxon>
        <taxon>Magnoliopsida</taxon>
        <taxon>eudicotyledons</taxon>
        <taxon>Gunneridae</taxon>
        <taxon>Pentapetalae</taxon>
        <taxon>asterids</taxon>
        <taxon>campanulids</taxon>
        <taxon>Asterales</taxon>
        <taxon>Asteraceae</taxon>
        <taxon>Asteroideae</taxon>
        <taxon>Heliantheae alliance</taxon>
        <taxon>Heliantheae</taxon>
        <taxon>Helianthus</taxon>
    </lineage>
</organism>
<dbReference type="OrthoDB" id="938199at2759"/>
<dbReference type="PANTHER" id="PTHR32410:SF216">
    <property type="entry name" value="PHORBOL-ESTER_DAG-TYPE DOMAIN-CONTAINING PROTEIN"/>
    <property type="match status" value="1"/>
</dbReference>
<reference evidence="6 8" key="1">
    <citation type="journal article" date="2017" name="Nature">
        <title>The sunflower genome provides insights into oil metabolism, flowering and Asterid evolution.</title>
        <authorList>
            <person name="Badouin H."/>
            <person name="Gouzy J."/>
            <person name="Grassa C.J."/>
            <person name="Murat F."/>
            <person name="Staton S.E."/>
            <person name="Cottret L."/>
            <person name="Lelandais-Briere C."/>
            <person name="Owens G.L."/>
            <person name="Carrere S."/>
            <person name="Mayjonade B."/>
            <person name="Legrand L."/>
            <person name="Gill N."/>
            <person name="Kane N.C."/>
            <person name="Bowers J.E."/>
            <person name="Hubner S."/>
            <person name="Bellec A."/>
            <person name="Berard A."/>
            <person name="Berges H."/>
            <person name="Blanchet N."/>
            <person name="Boniface M.C."/>
            <person name="Brunel D."/>
            <person name="Catrice O."/>
            <person name="Chaidir N."/>
            <person name="Claudel C."/>
            <person name="Donnadieu C."/>
            <person name="Faraut T."/>
            <person name="Fievet G."/>
            <person name="Helmstetter N."/>
            <person name="King M."/>
            <person name="Knapp S.J."/>
            <person name="Lai Z."/>
            <person name="Le Paslier M.C."/>
            <person name="Lippi Y."/>
            <person name="Lorenzon L."/>
            <person name="Mandel J.R."/>
            <person name="Marage G."/>
            <person name="Marchand G."/>
            <person name="Marquand E."/>
            <person name="Bret-Mestries E."/>
            <person name="Morien E."/>
            <person name="Nambeesan S."/>
            <person name="Nguyen T."/>
            <person name="Pegot-Espagnet P."/>
            <person name="Pouilly N."/>
            <person name="Raftis F."/>
            <person name="Sallet E."/>
            <person name="Schiex T."/>
            <person name="Thomas J."/>
            <person name="Vandecasteele C."/>
            <person name="Vares D."/>
            <person name="Vear F."/>
            <person name="Vautrin S."/>
            <person name="Crespi M."/>
            <person name="Mangin B."/>
            <person name="Burke J.M."/>
            <person name="Salse J."/>
            <person name="Munos S."/>
            <person name="Vincourt P."/>
            <person name="Rieseberg L.H."/>
            <person name="Langlade N.B."/>
        </authorList>
    </citation>
    <scope>NUCLEOTIDE SEQUENCE [LARGE SCALE GENOMIC DNA]</scope>
    <source>
        <strain evidence="8">cv. SF193</strain>
        <tissue evidence="6">Leaves</tissue>
    </source>
</reference>
<dbReference type="OMA" id="NDYEKYH"/>
<evidence type="ECO:0000259" key="5">
    <source>
        <dbReference type="PROSITE" id="PS50081"/>
    </source>
</evidence>
<evidence type="ECO:0000313" key="7">
    <source>
        <dbReference type="EMBL" id="OTG15502.1"/>
    </source>
</evidence>
<dbReference type="SMART" id="SM00249">
    <property type="entry name" value="PHD"/>
    <property type="match status" value="3"/>
</dbReference>
<dbReference type="AlphaFoldDB" id="A0A251TY60"/>
<dbReference type="Gramene" id="mRNA:HanXRQr2_Chr12g0526701">
    <property type="protein sequence ID" value="mRNA:HanXRQr2_Chr12g0526701"/>
    <property type="gene ID" value="HanXRQr2_Chr12g0526701"/>
</dbReference>
<evidence type="ECO:0000256" key="1">
    <source>
        <dbReference type="ARBA" id="ARBA00022723"/>
    </source>
</evidence>
<evidence type="ECO:0000256" key="3">
    <source>
        <dbReference type="ARBA" id="ARBA00022771"/>
    </source>
</evidence>
<dbReference type="FunCoup" id="A0A251TY60">
    <property type="interactions" value="133"/>
</dbReference>
<dbReference type="InterPro" id="IPR046349">
    <property type="entry name" value="C1-like_sf"/>
</dbReference>
<dbReference type="Proteomes" id="UP000215914">
    <property type="component" value="Chromosome 9"/>
</dbReference>
<keyword evidence="8" id="KW-1185">Reference proteome</keyword>
<reference evidence="6" key="3">
    <citation type="submission" date="2020-06" db="EMBL/GenBank/DDBJ databases">
        <title>Helianthus annuus Genome sequencing and assembly Release 2.</title>
        <authorList>
            <person name="Gouzy J."/>
            <person name="Langlade N."/>
            <person name="Munos S."/>
        </authorList>
    </citation>
    <scope>NUCLEOTIDE SEQUENCE</scope>
    <source>
        <tissue evidence="6">Leaves</tissue>
    </source>
</reference>
<evidence type="ECO:0000313" key="6">
    <source>
        <dbReference type="EMBL" id="KAF5776659.1"/>
    </source>
</evidence>
<dbReference type="PANTHER" id="PTHR32410">
    <property type="entry name" value="CYSTEINE/HISTIDINE-RICH C1 DOMAIN FAMILY PROTEIN"/>
    <property type="match status" value="1"/>
</dbReference>
<dbReference type="EMBL" id="CM007898">
    <property type="protein sequence ID" value="OTG15502.1"/>
    <property type="molecule type" value="Genomic_DNA"/>
</dbReference>
<keyword evidence="1" id="KW-0479">Metal-binding</keyword>
<dbReference type="InParanoid" id="A0A251TY60"/>
<dbReference type="InterPro" id="IPR001965">
    <property type="entry name" value="Znf_PHD"/>
</dbReference>
<evidence type="ECO:0000313" key="8">
    <source>
        <dbReference type="Proteomes" id="UP000215914"/>
    </source>
</evidence>
<dbReference type="InterPro" id="IPR004146">
    <property type="entry name" value="DC1"/>
</dbReference>
<gene>
    <name evidence="7" type="ORF">HannXRQ_Chr09g0261061</name>
    <name evidence="6" type="ORF">HanXRQr2_Chr12g0526701</name>
</gene>
<dbReference type="Gene3D" id="3.30.60.20">
    <property type="match status" value="1"/>
</dbReference>
<dbReference type="PROSITE" id="PS50081">
    <property type="entry name" value="ZF_DAG_PE_2"/>
    <property type="match status" value="2"/>
</dbReference>
<dbReference type="InterPro" id="IPR002219">
    <property type="entry name" value="PKC_DAG/PE"/>
</dbReference>
<dbReference type="GO" id="GO:0008270">
    <property type="term" value="F:zinc ion binding"/>
    <property type="evidence" value="ECO:0007669"/>
    <property type="project" value="UniProtKB-KW"/>
</dbReference>
<dbReference type="SUPFAM" id="SSF57889">
    <property type="entry name" value="Cysteine-rich domain"/>
    <property type="match status" value="7"/>
</dbReference>
<accession>A0A251TY60</accession>
<keyword evidence="3" id="KW-0863">Zinc-finger</keyword>
<name>A0A251TY60_HELAN</name>
<evidence type="ECO:0000256" key="2">
    <source>
        <dbReference type="ARBA" id="ARBA00022737"/>
    </source>
</evidence>
<protein>
    <submittedName>
        <fullName evidence="6">Chromatin regulator PHD family</fullName>
    </submittedName>
    <submittedName>
        <fullName evidence="7">Putative zinc finger, PHD-type</fullName>
    </submittedName>
</protein>
<reference evidence="7" key="2">
    <citation type="submission" date="2017-02" db="EMBL/GenBank/DDBJ databases">
        <title>Sunflower complete genome.</title>
        <authorList>
            <person name="Langlade N."/>
            <person name="Munos S."/>
        </authorList>
    </citation>
    <scope>NUCLEOTIDE SEQUENCE [LARGE SCALE GENOMIC DNA]</scope>
    <source>
        <tissue evidence="7">Leaves</tissue>
    </source>
</reference>
<dbReference type="Pfam" id="PF03107">
    <property type="entry name" value="C1_2"/>
    <property type="match status" value="5"/>
</dbReference>
<sequence length="657" mass="76196">MDSSIAAMDPLRAFRHEHPLNLVHLPQQLHHKNENADDEDEDEVEDEVEFVEEDRQCNLCKEQIWSFHLCYYSCKTCNYSLHKFCAELTEILQNHPLHPGHKLYHIYSRFYEFKCQVCNLMQKSVSMYFCGTCDFRMDIICATLLEQKINHHSHPHQLERMSCPIVSSCVACGNKHEGVFFHCTTCPRFLINLECALLPTKLLIQNHTDGTFTHSHPLTLAYSFPYSEYQAKYYPSCRVCGGSLYSHLWIYKCDKCLYYVHVDCATSKKEPFMSIFQTTSLGKTNKNFKEDEHLNLLHCPFHDEGDNLLKRYMSNQHELIGDSKQHEGEMLTHASHQHPLVLFDKQTPAGVSLHDPMKRSQLLCDGCVKPIMTVPFYVCCQYDDEQYCFVLHEWCAKLPAEVQEYVGHPEHTLFLLTKIPGKFFGVFECAVCELPSNGFSYGCTICNFYVDINCAFIPKEITHDAHPNHLLSIMKPSDTQSEEFCKACGYSVYYGRNLVYHCSSCNFNIHVECALLLPRVIKHKLDKHPLNLRYEPAENHISEYFCEICEDKLIPWQWFYHCTICAQSMHAACVPLILQCEQNTYADNHKCVYEFLNVKFGGTLEIKDHSHHLAFVQGLESDGMCSKCHRRLQYKMIFKCLECEFALDFKCASSSVN</sequence>
<feature type="domain" description="Phorbol-ester/DAG-type" evidence="5">
    <location>
        <begin position="468"/>
        <end position="521"/>
    </location>
</feature>
<evidence type="ECO:0000256" key="4">
    <source>
        <dbReference type="ARBA" id="ARBA00022833"/>
    </source>
</evidence>
<dbReference type="EMBL" id="MNCJ02000327">
    <property type="protein sequence ID" value="KAF5776659.1"/>
    <property type="molecule type" value="Genomic_DNA"/>
</dbReference>